<evidence type="ECO:0000256" key="2">
    <source>
        <dbReference type="ARBA" id="ARBA00023043"/>
    </source>
</evidence>
<accession>A0A0P7B057</accession>
<feature type="repeat" description="ANK" evidence="3">
    <location>
        <begin position="27"/>
        <end position="59"/>
    </location>
</feature>
<dbReference type="InterPro" id="IPR002110">
    <property type="entry name" value="Ankyrin_rpt"/>
</dbReference>
<evidence type="ECO:0000256" key="1">
    <source>
        <dbReference type="ARBA" id="ARBA00022737"/>
    </source>
</evidence>
<organism evidence="4 5">
    <name type="scientific">Neonectria ditissima</name>
    <dbReference type="NCBI Taxonomy" id="78410"/>
    <lineage>
        <taxon>Eukaryota</taxon>
        <taxon>Fungi</taxon>
        <taxon>Dikarya</taxon>
        <taxon>Ascomycota</taxon>
        <taxon>Pezizomycotina</taxon>
        <taxon>Sordariomycetes</taxon>
        <taxon>Hypocreomycetidae</taxon>
        <taxon>Hypocreales</taxon>
        <taxon>Nectriaceae</taxon>
        <taxon>Neonectria</taxon>
    </lineage>
</organism>
<dbReference type="PROSITE" id="PS50297">
    <property type="entry name" value="ANK_REP_REGION"/>
    <property type="match status" value="5"/>
</dbReference>
<dbReference type="EMBL" id="LKCW01000442">
    <property type="protein sequence ID" value="KPM33973.1"/>
    <property type="molecule type" value="Genomic_DNA"/>
</dbReference>
<dbReference type="SMART" id="SM00248">
    <property type="entry name" value="ANK"/>
    <property type="match status" value="8"/>
</dbReference>
<proteinExistence type="predicted"/>
<dbReference type="STRING" id="78410.A0A0P7B057"/>
<dbReference type="AlphaFoldDB" id="A0A0P7B057"/>
<dbReference type="PROSITE" id="PS50088">
    <property type="entry name" value="ANK_REPEAT"/>
    <property type="match status" value="5"/>
</dbReference>
<dbReference type="Proteomes" id="UP000050424">
    <property type="component" value="Unassembled WGS sequence"/>
</dbReference>
<sequence>MDDRNPVMVQYLLERGADVNLPAGENHGLTALQAAALAGNHKIMDCLLEAGADVRAPPAKERGFTVLEAAASALMRARSHRGEVEKRVATFRKLLASGAPVNRSDGSDNSLLHYLVRASQMQCLNEALGAGVNTEDYVSTVVHHPSAKLTPLQVAGATHDVKAIRALLDHGANINAPASNNCRTDCPGGRTALQAAVDDIPYYDGNDEAKETEETVQLLLQNNANVNAPPSSNFGRTALQAATSTERPDAKLVALLLQYGADVNADPSERGGVTALQGAAISGDIQIARILLAHGANVNAPRAPEDGRTAIEGAAEHGRLDMVRLLLDNGALPDVNDGFSRAIELAERESCFQIADILRERQLVSESSLMGLLDQPGWSSEVHSSDLDMMLFAEDEHAMRF</sequence>
<feature type="repeat" description="ANK" evidence="3">
    <location>
        <begin position="234"/>
        <end position="268"/>
    </location>
</feature>
<dbReference type="SUPFAM" id="SSF48403">
    <property type="entry name" value="Ankyrin repeat"/>
    <property type="match status" value="1"/>
</dbReference>
<keyword evidence="2 3" id="KW-0040">ANK repeat</keyword>
<evidence type="ECO:0000313" key="4">
    <source>
        <dbReference type="EMBL" id="KPM33973.1"/>
    </source>
</evidence>
<dbReference type="OrthoDB" id="539213at2759"/>
<evidence type="ECO:0000256" key="3">
    <source>
        <dbReference type="PROSITE-ProRule" id="PRU00023"/>
    </source>
</evidence>
<protein>
    <submittedName>
        <fullName evidence="4">Uncharacterized protein</fullName>
    </submittedName>
</protein>
<dbReference type="Gene3D" id="1.25.40.20">
    <property type="entry name" value="Ankyrin repeat-containing domain"/>
    <property type="match status" value="3"/>
</dbReference>
<dbReference type="InterPro" id="IPR051165">
    <property type="entry name" value="Multifunctional_ANK_Repeat"/>
</dbReference>
<reference evidence="4 5" key="1">
    <citation type="submission" date="2015-09" db="EMBL/GenBank/DDBJ databases">
        <title>Draft genome of a European isolate of the apple canker pathogen Neonectria ditissima.</title>
        <authorList>
            <person name="Gomez-Cortecero A."/>
            <person name="Harrison R.J."/>
            <person name="Armitage A.D."/>
        </authorList>
    </citation>
    <scope>NUCLEOTIDE SEQUENCE [LARGE SCALE GENOMIC DNA]</scope>
    <source>
        <strain evidence="4 5">R09/05</strain>
    </source>
</reference>
<gene>
    <name evidence="4" type="ORF">AK830_g12597</name>
</gene>
<dbReference type="PRINTS" id="PR01415">
    <property type="entry name" value="ANKYRIN"/>
</dbReference>
<dbReference type="PANTHER" id="PTHR24123:SF33">
    <property type="entry name" value="PROTEIN HOS4"/>
    <property type="match status" value="1"/>
</dbReference>
<dbReference type="Pfam" id="PF12796">
    <property type="entry name" value="Ank_2"/>
    <property type="match status" value="2"/>
</dbReference>
<name>A0A0P7B057_9HYPO</name>
<dbReference type="PANTHER" id="PTHR24123">
    <property type="entry name" value="ANKYRIN REPEAT-CONTAINING"/>
    <property type="match status" value="1"/>
</dbReference>
<dbReference type="InterPro" id="IPR036770">
    <property type="entry name" value="Ankyrin_rpt-contain_sf"/>
</dbReference>
<feature type="repeat" description="ANK" evidence="3">
    <location>
        <begin position="271"/>
        <end position="303"/>
    </location>
</feature>
<feature type="repeat" description="ANK" evidence="3">
    <location>
        <begin position="147"/>
        <end position="179"/>
    </location>
</feature>
<keyword evidence="1" id="KW-0677">Repeat</keyword>
<feature type="repeat" description="ANK" evidence="3">
    <location>
        <begin position="306"/>
        <end position="338"/>
    </location>
</feature>
<evidence type="ECO:0000313" key="5">
    <source>
        <dbReference type="Proteomes" id="UP000050424"/>
    </source>
</evidence>
<keyword evidence="5" id="KW-1185">Reference proteome</keyword>
<comment type="caution">
    <text evidence="4">The sequence shown here is derived from an EMBL/GenBank/DDBJ whole genome shotgun (WGS) entry which is preliminary data.</text>
</comment>
<dbReference type="Pfam" id="PF00023">
    <property type="entry name" value="Ank"/>
    <property type="match status" value="1"/>
</dbReference>